<dbReference type="Proteomes" id="UP000054564">
    <property type="component" value="Unassembled WGS sequence"/>
</dbReference>
<evidence type="ECO:0000313" key="3">
    <source>
        <dbReference type="EMBL" id="KNE91872.1"/>
    </source>
</evidence>
<dbReference type="AlphaFoldDB" id="A0A0L0UXU6"/>
<feature type="chain" id="PRO_5005548690" evidence="2">
    <location>
        <begin position="23"/>
        <end position="432"/>
    </location>
</feature>
<gene>
    <name evidence="3" type="ORF">PSTG_14726</name>
</gene>
<accession>A0A0L0UXU6</accession>
<feature type="region of interest" description="Disordered" evidence="1">
    <location>
        <begin position="124"/>
        <end position="176"/>
    </location>
</feature>
<evidence type="ECO:0000256" key="1">
    <source>
        <dbReference type="SAM" id="MobiDB-lite"/>
    </source>
</evidence>
<keyword evidence="2" id="KW-0732">Signal</keyword>
<evidence type="ECO:0000313" key="4">
    <source>
        <dbReference type="Proteomes" id="UP000054564"/>
    </source>
</evidence>
<organism evidence="3 4">
    <name type="scientific">Puccinia striiformis f. sp. tritici PST-78</name>
    <dbReference type="NCBI Taxonomy" id="1165861"/>
    <lineage>
        <taxon>Eukaryota</taxon>
        <taxon>Fungi</taxon>
        <taxon>Dikarya</taxon>
        <taxon>Basidiomycota</taxon>
        <taxon>Pucciniomycotina</taxon>
        <taxon>Pucciniomycetes</taxon>
        <taxon>Pucciniales</taxon>
        <taxon>Pucciniaceae</taxon>
        <taxon>Puccinia</taxon>
    </lineage>
</organism>
<evidence type="ECO:0000256" key="2">
    <source>
        <dbReference type="SAM" id="SignalP"/>
    </source>
</evidence>
<keyword evidence="4" id="KW-1185">Reference proteome</keyword>
<comment type="caution">
    <text evidence="3">The sequence shown here is derived from an EMBL/GenBank/DDBJ whole genome shotgun (WGS) entry which is preliminary data.</text>
</comment>
<sequence length="432" mass="47099">MSMSFRFLIGALVCSVVHTTLALEYLRLVPQEGKISIYHSEKSPQPGSIIKSEIAPGELHMALLQEEHGPQAIELLMGGTPIAADKASQKSNFLTPVERALGCKSADAESTEAFNQAITKHLSRSQAKLSSTSPTARADVPPSTSTDGLAAMPLAPGSRADQLRSPSPVSHADEGSLESTAAALKYLRIVPQKNKILVYHSATAGHQETIITSKMTKRELYWILLEEEDGLRAIEHLQATAEKNEMHPIPSFILADQSSQKLDALAHPDHAVVGGVGPVDAELAPVFSKAVAKHLAGLSAPSLSADKHDIKHMPNLKFLRIVPTDGTIHLFHSATPPGRRPTTKTEMTPQQLYWELLADEKNGLRAIKLIEENIKRNRGHLTPASLVADKSDQREYLWGRQTTGMFRKVDPEIAQVINKAVNKHFTRVAAKN</sequence>
<dbReference type="EMBL" id="AJIL01000185">
    <property type="protein sequence ID" value="KNE91872.1"/>
    <property type="molecule type" value="Genomic_DNA"/>
</dbReference>
<reference evidence="4" key="1">
    <citation type="submission" date="2014-03" db="EMBL/GenBank/DDBJ databases">
        <title>The Genome Sequence of Puccinia striiformis f. sp. tritici PST-78.</title>
        <authorList>
            <consortium name="The Broad Institute Genome Sequencing Platform"/>
            <person name="Cuomo C."/>
            <person name="Hulbert S."/>
            <person name="Chen X."/>
            <person name="Walker B."/>
            <person name="Young S.K."/>
            <person name="Zeng Q."/>
            <person name="Gargeya S."/>
            <person name="Fitzgerald M."/>
            <person name="Haas B."/>
            <person name="Abouelleil A."/>
            <person name="Alvarado L."/>
            <person name="Arachchi H.M."/>
            <person name="Berlin A.M."/>
            <person name="Chapman S.B."/>
            <person name="Goldberg J."/>
            <person name="Griggs A."/>
            <person name="Gujja S."/>
            <person name="Hansen M."/>
            <person name="Howarth C."/>
            <person name="Imamovic A."/>
            <person name="Larimer J."/>
            <person name="McCowan C."/>
            <person name="Montmayeur A."/>
            <person name="Murphy C."/>
            <person name="Neiman D."/>
            <person name="Pearson M."/>
            <person name="Priest M."/>
            <person name="Roberts A."/>
            <person name="Saif S."/>
            <person name="Shea T."/>
            <person name="Sisk P."/>
            <person name="Sykes S."/>
            <person name="Wortman J."/>
            <person name="Nusbaum C."/>
            <person name="Birren B."/>
        </authorList>
    </citation>
    <scope>NUCLEOTIDE SEQUENCE [LARGE SCALE GENOMIC DNA]</scope>
    <source>
        <strain evidence="4">race PST-78</strain>
    </source>
</reference>
<protein>
    <submittedName>
        <fullName evidence="3">Uncharacterized protein</fullName>
    </submittedName>
</protein>
<proteinExistence type="predicted"/>
<feature type="signal peptide" evidence="2">
    <location>
        <begin position="1"/>
        <end position="22"/>
    </location>
</feature>
<feature type="compositionally biased region" description="Polar residues" evidence="1">
    <location>
        <begin position="124"/>
        <end position="135"/>
    </location>
</feature>
<name>A0A0L0UXU6_9BASI</name>